<dbReference type="PANTHER" id="PTHR23084">
    <property type="entry name" value="PHOSPHATIDYLINOSITOL-4-PHOSPHATE 5-KINASE RELATED"/>
    <property type="match status" value="1"/>
</dbReference>
<keyword evidence="1" id="KW-0677">Repeat</keyword>
<dbReference type="AlphaFoldDB" id="A0AA36DWU8"/>
<dbReference type="SUPFAM" id="SSF82185">
    <property type="entry name" value="Histone H3 K4-specific methyltransferase SET7/9 N-terminal domain"/>
    <property type="match status" value="1"/>
</dbReference>
<dbReference type="GO" id="GO:0016020">
    <property type="term" value="C:membrane"/>
    <property type="evidence" value="ECO:0007669"/>
    <property type="project" value="UniProtKB-ARBA"/>
</dbReference>
<gene>
    <name evidence="2" type="ORF">LSALG_LOCUS14195</name>
</gene>
<dbReference type="Proteomes" id="UP001177003">
    <property type="component" value="Chromosome 2"/>
</dbReference>
<reference evidence="2" key="1">
    <citation type="submission" date="2023-04" db="EMBL/GenBank/DDBJ databases">
        <authorList>
            <person name="Vijverberg K."/>
            <person name="Xiong W."/>
            <person name="Schranz E."/>
        </authorList>
    </citation>
    <scope>NUCLEOTIDE SEQUENCE</scope>
</reference>
<keyword evidence="3" id="KW-1185">Reference proteome</keyword>
<protein>
    <submittedName>
        <fullName evidence="2">Uncharacterized protein</fullName>
    </submittedName>
</protein>
<accession>A0AA36DWU8</accession>
<dbReference type="SMART" id="SM00698">
    <property type="entry name" value="MORN"/>
    <property type="match status" value="3"/>
</dbReference>
<dbReference type="PANTHER" id="PTHR23084:SF179">
    <property type="entry name" value="OS10G0565000 PROTEIN"/>
    <property type="match status" value="1"/>
</dbReference>
<dbReference type="Pfam" id="PF02493">
    <property type="entry name" value="MORN"/>
    <property type="match status" value="3"/>
</dbReference>
<organism evidence="2 3">
    <name type="scientific">Lactuca saligna</name>
    <name type="common">Willowleaf lettuce</name>
    <dbReference type="NCBI Taxonomy" id="75948"/>
    <lineage>
        <taxon>Eukaryota</taxon>
        <taxon>Viridiplantae</taxon>
        <taxon>Streptophyta</taxon>
        <taxon>Embryophyta</taxon>
        <taxon>Tracheophyta</taxon>
        <taxon>Spermatophyta</taxon>
        <taxon>Magnoliopsida</taxon>
        <taxon>eudicotyledons</taxon>
        <taxon>Gunneridae</taxon>
        <taxon>Pentapetalae</taxon>
        <taxon>asterids</taxon>
        <taxon>campanulids</taxon>
        <taxon>Asterales</taxon>
        <taxon>Asteraceae</taxon>
        <taxon>Cichorioideae</taxon>
        <taxon>Cichorieae</taxon>
        <taxon>Lactucinae</taxon>
        <taxon>Lactuca</taxon>
    </lineage>
</organism>
<evidence type="ECO:0000313" key="3">
    <source>
        <dbReference type="Proteomes" id="UP001177003"/>
    </source>
</evidence>
<sequence length="136" mass="15249">MHIGFIGLFKWGVKHGLGHYHSRNGDTYVGEYLADKMHGFGVYSFANGYRYEVSWQYGRRQGLGMYTFKNGETQSGHWQNGVLDVPTSQSATYPVSPVVVYHSELLNAIQARRAGEKAYDVAKIDERVNKAVAATN</sequence>
<evidence type="ECO:0000313" key="2">
    <source>
        <dbReference type="EMBL" id="CAI9274093.1"/>
    </source>
</evidence>
<evidence type="ECO:0000256" key="1">
    <source>
        <dbReference type="ARBA" id="ARBA00022737"/>
    </source>
</evidence>
<dbReference type="InterPro" id="IPR003409">
    <property type="entry name" value="MORN"/>
</dbReference>
<proteinExistence type="predicted"/>
<name>A0AA36DWU8_LACSI</name>
<dbReference type="Gene3D" id="2.20.110.10">
    <property type="entry name" value="Histone H3 K4-specific methyltransferase SET7/9 N-terminal domain"/>
    <property type="match status" value="1"/>
</dbReference>
<dbReference type="EMBL" id="OX465078">
    <property type="protein sequence ID" value="CAI9274093.1"/>
    <property type="molecule type" value="Genomic_DNA"/>
</dbReference>